<evidence type="ECO:0000256" key="2">
    <source>
        <dbReference type="ARBA" id="ARBA00010752"/>
    </source>
</evidence>
<dbReference type="Pfam" id="PF02768">
    <property type="entry name" value="DNA_pol3_beta_3"/>
    <property type="match status" value="1"/>
</dbReference>
<dbReference type="GO" id="GO:0008408">
    <property type="term" value="F:3'-5' exonuclease activity"/>
    <property type="evidence" value="ECO:0007669"/>
    <property type="project" value="InterPro"/>
</dbReference>
<dbReference type="GO" id="GO:0003677">
    <property type="term" value="F:DNA binding"/>
    <property type="evidence" value="ECO:0007669"/>
    <property type="project" value="UniProtKB-UniRule"/>
</dbReference>
<dbReference type="InterPro" id="IPR022637">
    <property type="entry name" value="DNA_polIII_beta_cen"/>
</dbReference>
<feature type="domain" description="DNA polymerase III beta sliding clamp N-terminal" evidence="10">
    <location>
        <begin position="1"/>
        <end position="117"/>
    </location>
</feature>
<evidence type="ECO:0000256" key="4">
    <source>
        <dbReference type="ARBA" id="ARBA00022679"/>
    </source>
</evidence>
<dbReference type="InterPro" id="IPR001001">
    <property type="entry name" value="DNA_polIII_beta"/>
</dbReference>
<name>A0A1G2KTX7_9BACT</name>
<comment type="subcellular location">
    <subcellularLocation>
        <location evidence="1 9">Cytoplasm</location>
    </subcellularLocation>
</comment>
<comment type="caution">
    <text evidence="13">The sequence shown here is derived from an EMBL/GenBank/DDBJ whole genome shotgun (WGS) entry which is preliminary data.</text>
</comment>
<dbReference type="Proteomes" id="UP000177177">
    <property type="component" value="Unassembled WGS sequence"/>
</dbReference>
<dbReference type="Gene3D" id="3.10.150.10">
    <property type="entry name" value="DNA Polymerase III, subunit A, domain 2"/>
    <property type="match status" value="1"/>
</dbReference>
<keyword evidence="7 9" id="KW-0239">DNA-directed DNA polymerase</keyword>
<proteinExistence type="inferred from homology"/>
<keyword evidence="4 9" id="KW-0808">Transferase</keyword>
<evidence type="ECO:0000313" key="14">
    <source>
        <dbReference type="Proteomes" id="UP000177177"/>
    </source>
</evidence>
<keyword evidence="5 9" id="KW-0548">Nucleotidyltransferase</keyword>
<dbReference type="Pfam" id="PF00712">
    <property type="entry name" value="DNA_pol3_beta"/>
    <property type="match status" value="1"/>
</dbReference>
<dbReference type="Gene3D" id="3.70.10.10">
    <property type="match status" value="1"/>
</dbReference>
<dbReference type="SUPFAM" id="SSF55979">
    <property type="entry name" value="DNA clamp"/>
    <property type="match status" value="3"/>
</dbReference>
<dbReference type="InterPro" id="IPR022635">
    <property type="entry name" value="DNA_polIII_beta_C"/>
</dbReference>
<reference evidence="13 14" key="1">
    <citation type="journal article" date="2016" name="Nat. Commun.">
        <title>Thousands of microbial genomes shed light on interconnected biogeochemical processes in an aquifer system.</title>
        <authorList>
            <person name="Anantharaman K."/>
            <person name="Brown C.T."/>
            <person name="Hug L.A."/>
            <person name="Sharon I."/>
            <person name="Castelle C.J."/>
            <person name="Probst A.J."/>
            <person name="Thomas B.C."/>
            <person name="Singh A."/>
            <person name="Wilkins M.J."/>
            <person name="Karaoz U."/>
            <person name="Brodie E.L."/>
            <person name="Williams K.H."/>
            <person name="Hubbard S.S."/>
            <person name="Banfield J.F."/>
        </authorList>
    </citation>
    <scope>NUCLEOTIDE SEQUENCE [LARGE SCALE GENOMIC DNA]</scope>
</reference>
<dbReference type="PANTHER" id="PTHR30478">
    <property type="entry name" value="DNA POLYMERASE III SUBUNIT BETA"/>
    <property type="match status" value="1"/>
</dbReference>
<evidence type="ECO:0000256" key="5">
    <source>
        <dbReference type="ARBA" id="ARBA00022695"/>
    </source>
</evidence>
<evidence type="ECO:0000256" key="6">
    <source>
        <dbReference type="ARBA" id="ARBA00022705"/>
    </source>
</evidence>
<organism evidence="13 14">
    <name type="scientific">Candidatus Sungbacteria bacterium RIFCSPHIGHO2_02_FULL_53_17</name>
    <dbReference type="NCBI Taxonomy" id="1802275"/>
    <lineage>
        <taxon>Bacteria</taxon>
        <taxon>Candidatus Sungiibacteriota</taxon>
    </lineage>
</organism>
<dbReference type="PANTHER" id="PTHR30478:SF0">
    <property type="entry name" value="BETA SLIDING CLAMP"/>
    <property type="match status" value="1"/>
</dbReference>
<evidence type="ECO:0000259" key="10">
    <source>
        <dbReference type="Pfam" id="PF00712"/>
    </source>
</evidence>
<evidence type="ECO:0000256" key="9">
    <source>
        <dbReference type="PIRNR" id="PIRNR000804"/>
    </source>
</evidence>
<sequence>MKFSCTKSDLERASVIAERFTGKQTALPILGHVLLAAQGNVLTLTATNLEHAVELRVPARVTKEGRASVPAKVFASVLQSLGDGEVWGEGERGNLHLRTNARESRLNGSVVDDFPLVPKVKKTATFSVDAASLARALAHVLPAVSASEFKPELSGVFFRPGKQELTLAATDTFRLAESVVPLAKNEPGAESPFIMPHRSAAELSRILDGEDGMVRIAVGDNQMSAETGGGLLTSRLIEGSFPDYKAIIPTRFATSAYLSREDVTRGVRAASIFASKLSEINVRVGQKQIEIKAANPDVGEYRTEYPASLNGKEIAMSFNWRYFLDGVTQLDDEEMFFGCNEASSPALIRNKSHGAFTYVVMPIRLT</sequence>
<evidence type="ECO:0000259" key="11">
    <source>
        <dbReference type="Pfam" id="PF02767"/>
    </source>
</evidence>
<dbReference type="CDD" id="cd00140">
    <property type="entry name" value="beta_clamp"/>
    <property type="match status" value="1"/>
</dbReference>
<evidence type="ECO:0000256" key="3">
    <source>
        <dbReference type="ARBA" id="ARBA00022490"/>
    </source>
</evidence>
<evidence type="ECO:0000256" key="1">
    <source>
        <dbReference type="ARBA" id="ARBA00004496"/>
    </source>
</evidence>
<dbReference type="EMBL" id="MHQN01000028">
    <property type="protein sequence ID" value="OHA02897.1"/>
    <property type="molecule type" value="Genomic_DNA"/>
</dbReference>
<dbReference type="InterPro" id="IPR022634">
    <property type="entry name" value="DNA_polIII_beta_N"/>
</dbReference>
<dbReference type="PIRSF" id="PIRSF000804">
    <property type="entry name" value="DNA_pol_III_b"/>
    <property type="match status" value="1"/>
</dbReference>
<comment type="subunit">
    <text evidence="9">Forms a ring-shaped head-to-tail homodimer around DNA.</text>
</comment>
<evidence type="ECO:0000259" key="12">
    <source>
        <dbReference type="Pfam" id="PF02768"/>
    </source>
</evidence>
<dbReference type="SMART" id="SM00480">
    <property type="entry name" value="POL3Bc"/>
    <property type="match status" value="1"/>
</dbReference>
<protein>
    <recommendedName>
        <fullName evidence="9">Beta sliding clamp</fullName>
    </recommendedName>
</protein>
<feature type="domain" description="DNA polymerase III beta sliding clamp C-terminal" evidence="12">
    <location>
        <begin position="246"/>
        <end position="364"/>
    </location>
</feature>
<accession>A0A1G2KTX7</accession>
<dbReference type="AlphaFoldDB" id="A0A1G2KTX7"/>
<dbReference type="GO" id="GO:0006271">
    <property type="term" value="P:DNA strand elongation involved in DNA replication"/>
    <property type="evidence" value="ECO:0007669"/>
    <property type="project" value="TreeGrafter"/>
</dbReference>
<keyword evidence="3 9" id="KW-0963">Cytoplasm</keyword>
<gene>
    <name evidence="13" type="ORF">A3C92_01530</name>
</gene>
<dbReference type="InterPro" id="IPR046938">
    <property type="entry name" value="DNA_clamp_sf"/>
</dbReference>
<comment type="function">
    <text evidence="9">Confers DNA tethering and processivity to DNA polymerases and other proteins. Acts as a clamp, forming a ring around DNA (a reaction catalyzed by the clamp-loading complex) which diffuses in an ATP-independent manner freely and bidirectionally along dsDNA. Initially characterized for its ability to contact the catalytic subunit of DNA polymerase III (Pol III), a complex, multichain enzyme responsible for most of the replicative synthesis in bacteria; Pol III exhibits 3'-5' exonuclease proofreading activity. The beta chain is required for initiation of replication as well as for processivity of DNA replication.</text>
</comment>
<evidence type="ECO:0000313" key="13">
    <source>
        <dbReference type="EMBL" id="OHA02897.1"/>
    </source>
</evidence>
<comment type="similarity">
    <text evidence="2 9">Belongs to the beta sliding clamp family.</text>
</comment>
<dbReference type="GO" id="GO:0005737">
    <property type="term" value="C:cytoplasm"/>
    <property type="evidence" value="ECO:0007669"/>
    <property type="project" value="UniProtKB-SubCell"/>
</dbReference>
<dbReference type="Pfam" id="PF02767">
    <property type="entry name" value="DNA_pol3_beta_2"/>
    <property type="match status" value="1"/>
</dbReference>
<keyword evidence="8" id="KW-0238">DNA-binding</keyword>
<dbReference type="GO" id="GO:0009360">
    <property type="term" value="C:DNA polymerase III complex"/>
    <property type="evidence" value="ECO:0007669"/>
    <property type="project" value="InterPro"/>
</dbReference>
<keyword evidence="6 9" id="KW-0235">DNA replication</keyword>
<dbReference type="GO" id="GO:0003887">
    <property type="term" value="F:DNA-directed DNA polymerase activity"/>
    <property type="evidence" value="ECO:0007669"/>
    <property type="project" value="UniProtKB-UniRule"/>
</dbReference>
<dbReference type="NCBIfam" id="TIGR00663">
    <property type="entry name" value="dnan"/>
    <property type="match status" value="1"/>
</dbReference>
<evidence type="ECO:0000256" key="7">
    <source>
        <dbReference type="ARBA" id="ARBA00022932"/>
    </source>
</evidence>
<feature type="domain" description="DNA polymerase III beta sliding clamp central" evidence="11">
    <location>
        <begin position="128"/>
        <end position="243"/>
    </location>
</feature>
<evidence type="ECO:0000256" key="8">
    <source>
        <dbReference type="ARBA" id="ARBA00023125"/>
    </source>
</evidence>